<reference evidence="3" key="1">
    <citation type="journal article" date="2021" name="bioRxiv">
        <title>Whole Genome Assembly and Annotation of Northern Wild Rice, Zizania palustris L., Supports a Whole Genome Duplication in the Zizania Genus.</title>
        <authorList>
            <person name="Haas M."/>
            <person name="Kono T."/>
            <person name="Macchietto M."/>
            <person name="Millas R."/>
            <person name="McGilp L."/>
            <person name="Shao M."/>
            <person name="Duquette J."/>
            <person name="Hirsch C.N."/>
            <person name="Kimball J."/>
        </authorList>
    </citation>
    <scope>NUCLEOTIDE SEQUENCE</scope>
    <source>
        <tissue evidence="3">Fresh leaf tissue</tissue>
    </source>
</reference>
<keyword evidence="4" id="KW-1185">Reference proteome</keyword>
<dbReference type="PANTHER" id="PTHR33306:SF1">
    <property type="entry name" value="EXPRESSED PROTEIN"/>
    <property type="match status" value="1"/>
</dbReference>
<keyword evidence="2" id="KW-0472">Membrane</keyword>
<dbReference type="Proteomes" id="UP000729402">
    <property type="component" value="Unassembled WGS sequence"/>
</dbReference>
<comment type="caution">
    <text evidence="3">The sequence shown here is derived from an EMBL/GenBank/DDBJ whole genome shotgun (WGS) entry which is preliminary data.</text>
</comment>
<dbReference type="OrthoDB" id="780524at2759"/>
<dbReference type="AlphaFoldDB" id="A0A8J5X125"/>
<name>A0A8J5X125_ZIZPA</name>
<protein>
    <submittedName>
        <fullName evidence="3">Uncharacterized protein</fullName>
    </submittedName>
</protein>
<accession>A0A8J5X125</accession>
<evidence type="ECO:0000313" key="3">
    <source>
        <dbReference type="EMBL" id="KAG8099124.1"/>
    </source>
</evidence>
<feature type="transmembrane region" description="Helical" evidence="2">
    <location>
        <begin position="63"/>
        <end position="84"/>
    </location>
</feature>
<feature type="transmembrane region" description="Helical" evidence="2">
    <location>
        <begin position="24"/>
        <end position="43"/>
    </location>
</feature>
<reference evidence="3" key="2">
    <citation type="submission" date="2021-02" db="EMBL/GenBank/DDBJ databases">
        <authorList>
            <person name="Kimball J.A."/>
            <person name="Haas M.W."/>
            <person name="Macchietto M."/>
            <person name="Kono T."/>
            <person name="Duquette J."/>
            <person name="Shao M."/>
        </authorList>
    </citation>
    <scope>NUCLEOTIDE SEQUENCE</scope>
    <source>
        <tissue evidence="3">Fresh leaf tissue</tissue>
    </source>
</reference>
<evidence type="ECO:0000313" key="4">
    <source>
        <dbReference type="Proteomes" id="UP000729402"/>
    </source>
</evidence>
<gene>
    <name evidence="3" type="ORF">GUJ93_ZPchr0013g35794</name>
</gene>
<organism evidence="3 4">
    <name type="scientific">Zizania palustris</name>
    <name type="common">Northern wild rice</name>
    <dbReference type="NCBI Taxonomy" id="103762"/>
    <lineage>
        <taxon>Eukaryota</taxon>
        <taxon>Viridiplantae</taxon>
        <taxon>Streptophyta</taxon>
        <taxon>Embryophyta</taxon>
        <taxon>Tracheophyta</taxon>
        <taxon>Spermatophyta</taxon>
        <taxon>Magnoliopsida</taxon>
        <taxon>Liliopsida</taxon>
        <taxon>Poales</taxon>
        <taxon>Poaceae</taxon>
        <taxon>BOP clade</taxon>
        <taxon>Oryzoideae</taxon>
        <taxon>Oryzeae</taxon>
        <taxon>Zizaniinae</taxon>
        <taxon>Zizania</taxon>
    </lineage>
</organism>
<proteinExistence type="predicted"/>
<evidence type="ECO:0000256" key="2">
    <source>
        <dbReference type="SAM" id="Phobius"/>
    </source>
</evidence>
<dbReference type="EMBL" id="JAAALK010000079">
    <property type="protein sequence ID" value="KAG8099124.1"/>
    <property type="molecule type" value="Genomic_DNA"/>
</dbReference>
<keyword evidence="2" id="KW-1133">Transmembrane helix</keyword>
<feature type="region of interest" description="Disordered" evidence="1">
    <location>
        <begin position="1"/>
        <end position="22"/>
    </location>
</feature>
<dbReference type="PANTHER" id="PTHR33306">
    <property type="entry name" value="EXPRESSED PROTEIN-RELATED-RELATED"/>
    <property type="match status" value="1"/>
</dbReference>
<feature type="transmembrane region" description="Helical" evidence="2">
    <location>
        <begin position="104"/>
        <end position="128"/>
    </location>
</feature>
<keyword evidence="2" id="KW-0812">Transmembrane</keyword>
<evidence type="ECO:0000256" key="1">
    <source>
        <dbReference type="SAM" id="MobiDB-lite"/>
    </source>
</evidence>
<sequence>MMTTAREEEEEEHEYGGRGDGHEAPRGLLLPVVAVAVLGLAIAGPRVLGEGAGEKAAEAVKELLGPVPLLLLPVSLIIVIRVLSNERSAAMLANVFAFGGSPHAVHRVGGSPVGIALLLLLVLTLLYYRSSSLFPGKQEVEGNQ</sequence>